<name>A0A8H3VKL8_VENIN</name>
<protein>
    <submittedName>
        <fullName evidence="2">Uncharacterized protein</fullName>
    </submittedName>
</protein>
<proteinExistence type="predicted"/>
<dbReference type="EMBL" id="WNWR01000117">
    <property type="protein sequence ID" value="KAE9990899.1"/>
    <property type="molecule type" value="Genomic_DNA"/>
</dbReference>
<feature type="region of interest" description="Disordered" evidence="1">
    <location>
        <begin position="1"/>
        <end position="84"/>
    </location>
</feature>
<sequence length="393" mass="42747">MPPKPTQSNHDPLRPRTYPASPSSSSISPERPLKPRHRHRPTPIRTSNIKPTIPRNATAHLGKSGVSVSESAGEDTGTIVPSESPQEAYGLGLVPSPLTSALDTPRAIVTAIPWKLRSRSRVLGVGEEGGTPVSAFSGSSGSELGLESPGYQYSAFRLSPSPVALESAVCLSESVFSMEASSACLYAPSPLLSSAWEGRLRPDLQRDLRVPGLSVGVRTEKKQSGLSTPRSVRKTRTPVLNGRRRQKIEKGAVESPVTPITDEIEVPMILDPMTPPANYTQGTMSSRLLPQSSRESSSSSAVTRSRALKRGRAASRQELRDEVVPSHRITEAPREEVQGDLVFLLPSSVFDPNQAPAAEEMARPRELAVPSKRSRRQRDTDLDGYERLRGRYW</sequence>
<feature type="compositionally biased region" description="Basic and acidic residues" evidence="1">
    <location>
        <begin position="315"/>
        <end position="337"/>
    </location>
</feature>
<feature type="region of interest" description="Disordered" evidence="1">
    <location>
        <begin position="273"/>
        <end position="337"/>
    </location>
</feature>
<gene>
    <name evidence="2" type="ORF">EG327_000780</name>
</gene>
<evidence type="ECO:0000256" key="1">
    <source>
        <dbReference type="SAM" id="MobiDB-lite"/>
    </source>
</evidence>
<evidence type="ECO:0000313" key="3">
    <source>
        <dbReference type="Proteomes" id="UP000490939"/>
    </source>
</evidence>
<dbReference type="AlphaFoldDB" id="A0A8H3VKL8"/>
<feature type="compositionally biased region" description="Low complexity" evidence="1">
    <location>
        <begin position="285"/>
        <end position="305"/>
    </location>
</feature>
<dbReference type="Proteomes" id="UP000490939">
    <property type="component" value="Unassembled WGS sequence"/>
</dbReference>
<evidence type="ECO:0000313" key="2">
    <source>
        <dbReference type="EMBL" id="KAE9990899.1"/>
    </source>
</evidence>
<accession>A0A8H3VKL8</accession>
<feature type="compositionally biased region" description="Low complexity" evidence="1">
    <location>
        <begin position="15"/>
        <end position="30"/>
    </location>
</feature>
<organism evidence="2 3">
    <name type="scientific">Venturia inaequalis</name>
    <name type="common">Apple scab fungus</name>
    <dbReference type="NCBI Taxonomy" id="5025"/>
    <lineage>
        <taxon>Eukaryota</taxon>
        <taxon>Fungi</taxon>
        <taxon>Dikarya</taxon>
        <taxon>Ascomycota</taxon>
        <taxon>Pezizomycotina</taxon>
        <taxon>Dothideomycetes</taxon>
        <taxon>Pleosporomycetidae</taxon>
        <taxon>Venturiales</taxon>
        <taxon>Venturiaceae</taxon>
        <taxon>Venturia</taxon>
    </lineage>
</organism>
<reference evidence="2 3" key="1">
    <citation type="submission" date="2019-07" db="EMBL/GenBank/DDBJ databases">
        <title>Venturia inaequalis Genome Resource.</title>
        <authorList>
            <person name="Lichtner F.J."/>
        </authorList>
    </citation>
    <scope>NUCLEOTIDE SEQUENCE [LARGE SCALE GENOMIC DNA]</scope>
    <source>
        <strain evidence="2 3">DMI_063113</strain>
    </source>
</reference>
<keyword evidence="3" id="KW-1185">Reference proteome</keyword>
<comment type="caution">
    <text evidence="2">The sequence shown here is derived from an EMBL/GenBank/DDBJ whole genome shotgun (WGS) entry which is preliminary data.</text>
</comment>
<feature type="compositionally biased region" description="Polar residues" evidence="1">
    <location>
        <begin position="1"/>
        <end position="10"/>
    </location>
</feature>
<feature type="region of interest" description="Disordered" evidence="1">
    <location>
        <begin position="354"/>
        <end position="382"/>
    </location>
</feature>